<keyword evidence="1" id="KW-1133">Transmembrane helix</keyword>
<feature type="transmembrane region" description="Helical" evidence="1">
    <location>
        <begin position="16"/>
        <end position="37"/>
    </location>
</feature>
<dbReference type="OrthoDB" id="278387at2"/>
<reference evidence="3 4" key="1">
    <citation type="submission" date="2018-12" db="EMBL/GenBank/DDBJ databases">
        <authorList>
            <person name="Toschakov S.V."/>
        </authorList>
    </citation>
    <scope>NUCLEOTIDE SEQUENCE [LARGE SCALE GENOMIC DNA]</scope>
    <source>
        <strain evidence="3 4">GM2012</strain>
    </source>
</reference>
<evidence type="ECO:0000313" key="3">
    <source>
        <dbReference type="EMBL" id="RUL88240.1"/>
    </source>
</evidence>
<keyword evidence="1" id="KW-0472">Membrane</keyword>
<organism evidence="3 4">
    <name type="scientific">Tautonia sociabilis</name>
    <dbReference type="NCBI Taxonomy" id="2080755"/>
    <lineage>
        <taxon>Bacteria</taxon>
        <taxon>Pseudomonadati</taxon>
        <taxon>Planctomycetota</taxon>
        <taxon>Planctomycetia</taxon>
        <taxon>Isosphaerales</taxon>
        <taxon>Isosphaeraceae</taxon>
        <taxon>Tautonia</taxon>
    </lineage>
</organism>
<sequence length="160" mass="17168">MRAGPIPERGRRKRRGVAAVELALVLPILLLFFFGLWEVGTLVGVRQVLGAAAREGGRQASTGQLTEAEVVGVVLDYLRLSGVPTDRVSVSVSNLTNPAAGPGAASQFDELEVVVTIPFDAVRKVDVRVITTDETTLSGRAVWYSMKDKPYPAPPEPTIE</sequence>
<dbReference type="EMBL" id="RYZH01000012">
    <property type="protein sequence ID" value="RUL88240.1"/>
    <property type="molecule type" value="Genomic_DNA"/>
</dbReference>
<protein>
    <submittedName>
        <fullName evidence="3">Pilus assembly protein TadE</fullName>
    </submittedName>
</protein>
<gene>
    <name evidence="3" type="ORF">TsocGM_07835</name>
</gene>
<feature type="domain" description="TadE-like" evidence="2">
    <location>
        <begin position="16"/>
        <end position="58"/>
    </location>
</feature>
<keyword evidence="4" id="KW-1185">Reference proteome</keyword>
<evidence type="ECO:0000313" key="4">
    <source>
        <dbReference type="Proteomes" id="UP000280296"/>
    </source>
</evidence>
<dbReference type="AlphaFoldDB" id="A0A432MLT3"/>
<evidence type="ECO:0000259" key="2">
    <source>
        <dbReference type="Pfam" id="PF07811"/>
    </source>
</evidence>
<name>A0A432MLT3_9BACT</name>
<evidence type="ECO:0000256" key="1">
    <source>
        <dbReference type="SAM" id="Phobius"/>
    </source>
</evidence>
<dbReference type="Pfam" id="PF07811">
    <property type="entry name" value="TadE"/>
    <property type="match status" value="1"/>
</dbReference>
<keyword evidence="1" id="KW-0812">Transmembrane</keyword>
<reference evidence="3 4" key="2">
    <citation type="submission" date="2019-01" db="EMBL/GenBank/DDBJ databases">
        <title>Tautonia sociabilis, a novel thermotolerant planctomycete of Isosphaeraceae family, isolated from a 4000 m deep subterranean habitat.</title>
        <authorList>
            <person name="Kovaleva O.L."/>
            <person name="Elcheninov A.G."/>
            <person name="Van Heerden E."/>
            <person name="Toshchakov S.V."/>
            <person name="Novikov A."/>
            <person name="Bonch-Osmolovskaya E.A."/>
            <person name="Kublanov I.V."/>
        </authorList>
    </citation>
    <scope>NUCLEOTIDE SEQUENCE [LARGE SCALE GENOMIC DNA]</scope>
    <source>
        <strain evidence="3 4">GM2012</strain>
    </source>
</reference>
<comment type="caution">
    <text evidence="3">The sequence shown here is derived from an EMBL/GenBank/DDBJ whole genome shotgun (WGS) entry which is preliminary data.</text>
</comment>
<dbReference type="Proteomes" id="UP000280296">
    <property type="component" value="Unassembled WGS sequence"/>
</dbReference>
<proteinExistence type="predicted"/>
<dbReference type="InterPro" id="IPR012495">
    <property type="entry name" value="TadE-like_dom"/>
</dbReference>
<accession>A0A432MLT3</accession>
<dbReference type="RefSeq" id="WP_126724755.1">
    <property type="nucleotide sequence ID" value="NZ_RYZH01000012.1"/>
</dbReference>